<evidence type="ECO:0000313" key="2">
    <source>
        <dbReference type="Proteomes" id="UP000271868"/>
    </source>
</evidence>
<accession>A0AAX1WYC2</accession>
<keyword evidence="2" id="KW-1185">Reference proteome</keyword>
<gene>
    <name evidence="1" type="ORF">EDC60_0267</name>
</gene>
<proteinExistence type="predicted"/>
<reference evidence="1 2" key="1">
    <citation type="submission" date="2018-11" db="EMBL/GenBank/DDBJ databases">
        <title>Genomic Encyclopedia of Type Strains, Phase IV (KMG-IV): sequencing the most valuable type-strain genomes for metagenomic binning, comparative biology and taxonomic classification.</title>
        <authorList>
            <person name="Goeker M."/>
        </authorList>
    </citation>
    <scope>NUCLEOTIDE SEQUENCE [LARGE SCALE GENOMIC DNA]</scope>
    <source>
        <strain evidence="1 2">DSM 15985</strain>
    </source>
</reference>
<protein>
    <submittedName>
        <fullName evidence="1">General secretion pathway protein I</fullName>
    </submittedName>
</protein>
<dbReference type="EMBL" id="RJVL01000001">
    <property type="protein sequence ID" value="ROR50514.1"/>
    <property type="molecule type" value="Genomic_DNA"/>
</dbReference>
<organism evidence="1 2">
    <name type="scientific">Diaphorobacter nitroreducens</name>
    <dbReference type="NCBI Taxonomy" id="164759"/>
    <lineage>
        <taxon>Bacteria</taxon>
        <taxon>Pseudomonadati</taxon>
        <taxon>Pseudomonadota</taxon>
        <taxon>Betaproteobacteria</taxon>
        <taxon>Burkholderiales</taxon>
        <taxon>Comamonadaceae</taxon>
        <taxon>Diaphorobacter</taxon>
    </lineage>
</organism>
<comment type="caution">
    <text evidence="1">The sequence shown here is derived from an EMBL/GenBank/DDBJ whole genome shotgun (WGS) entry which is preliminary data.</text>
</comment>
<name>A0AAX1WYC2_9BURK</name>
<dbReference type="Proteomes" id="UP000271868">
    <property type="component" value="Unassembled WGS sequence"/>
</dbReference>
<dbReference type="AlphaFoldDB" id="A0AAX1WYC2"/>
<sequence>MALSLGMLYRAMGGSMRSVGDVDRYQRAVVLAESLLAMRDAVPERGWNQTGESAGYQWRVVSAPFLTGVEGPTVPPLHEISIVVTWSDGGRARSFELSTLRPQRKPPEPGRRP</sequence>
<evidence type="ECO:0000313" key="1">
    <source>
        <dbReference type="EMBL" id="ROR50514.1"/>
    </source>
</evidence>